<gene>
    <name evidence="1" type="ORF">F8C82_00030</name>
</gene>
<protein>
    <submittedName>
        <fullName evidence="1">Uncharacterized protein</fullName>
    </submittedName>
</protein>
<dbReference type="AlphaFoldDB" id="A0A6L3ZFK5"/>
<dbReference type="RefSeq" id="WP_151691394.1">
    <property type="nucleotide sequence ID" value="NZ_BMGX01000002.1"/>
</dbReference>
<proteinExistence type="predicted"/>
<evidence type="ECO:0000313" key="1">
    <source>
        <dbReference type="EMBL" id="KAB2816822.1"/>
    </source>
</evidence>
<dbReference type="Proteomes" id="UP000484164">
    <property type="component" value="Unassembled WGS sequence"/>
</dbReference>
<accession>A0A6L3ZFK5</accession>
<dbReference type="EMBL" id="WBVQ01000001">
    <property type="protein sequence ID" value="KAB2816822.1"/>
    <property type="molecule type" value="Genomic_DNA"/>
</dbReference>
<sequence length="118" mass="13304">MRTVKLGSRILQYKGLNLDNAHINALKRLEASPTAIVVGLSGDILALKCLKKVLIVKSGQSVGLQQLVYYPFLKASLVVPVSIDQYDRLHHLFMKSETRGDFEKKFNEYARTQNWNAA</sequence>
<evidence type="ECO:0000313" key="2">
    <source>
        <dbReference type="Proteomes" id="UP000484164"/>
    </source>
</evidence>
<comment type="caution">
    <text evidence="1">The sequence shown here is derived from an EMBL/GenBank/DDBJ whole genome shotgun (WGS) entry which is preliminary data.</text>
</comment>
<organism evidence="1 2">
    <name type="scientific">Phaeocystidibacter marisrubri</name>
    <dbReference type="NCBI Taxonomy" id="1577780"/>
    <lineage>
        <taxon>Bacteria</taxon>
        <taxon>Pseudomonadati</taxon>
        <taxon>Bacteroidota</taxon>
        <taxon>Flavobacteriia</taxon>
        <taxon>Flavobacteriales</taxon>
        <taxon>Phaeocystidibacteraceae</taxon>
        <taxon>Phaeocystidibacter</taxon>
    </lineage>
</organism>
<reference evidence="1 2" key="1">
    <citation type="submission" date="2019-10" db="EMBL/GenBank/DDBJ databases">
        <title>Genome sequence of Phaeocystidibacter marisrubri JCM30614 (type strain).</title>
        <authorList>
            <person name="Bowman J.P."/>
        </authorList>
    </citation>
    <scope>NUCLEOTIDE SEQUENCE [LARGE SCALE GENOMIC DNA]</scope>
    <source>
        <strain evidence="1 2">JCM 30614</strain>
    </source>
</reference>
<keyword evidence="2" id="KW-1185">Reference proteome</keyword>
<name>A0A6L3ZFK5_9FLAO</name>